<feature type="compositionally biased region" description="Basic and acidic residues" evidence="1">
    <location>
        <begin position="247"/>
        <end position="272"/>
    </location>
</feature>
<proteinExistence type="predicted"/>
<dbReference type="PANTHER" id="PTHR46348">
    <property type="entry name" value="DELETED IN LUNG AND ESOPHAGEAL CANCER PROTEIN 1"/>
    <property type="match status" value="1"/>
</dbReference>
<evidence type="ECO:0000256" key="1">
    <source>
        <dbReference type="SAM" id="MobiDB-lite"/>
    </source>
</evidence>
<dbReference type="InterPro" id="IPR013783">
    <property type="entry name" value="Ig-like_fold"/>
</dbReference>
<dbReference type="Pfam" id="PF23277">
    <property type="entry name" value="Ig_Dlec1_1"/>
    <property type="match status" value="1"/>
</dbReference>
<keyword evidence="4" id="KW-1185">Reference proteome</keyword>
<dbReference type="InterPro" id="IPR059041">
    <property type="entry name" value="Ig_DLEC1_1"/>
</dbReference>
<gene>
    <name evidence="3" type="ORF">PLOB_00028376</name>
</gene>
<dbReference type="InterPro" id="IPR033304">
    <property type="entry name" value="DLEC1"/>
</dbReference>
<feature type="domain" description="Deleted in lung and esophageal cancer protein 1 Ig-like" evidence="2">
    <location>
        <begin position="311"/>
        <end position="398"/>
    </location>
</feature>
<sequence>MADTRDLPKIMVVTMAHVKDVEVEPPMHLQRPSSGRSQDVSHLLASVFREVFTRDVIGEDTVKNLAISKSGDASYHDKYVEQLRKIQEERDHRHRQADMLEAHIMQAQAAAMAADERELQRMSEGYENYHVLGLPPAKSSLRNCLDTELLRRHNLIVPEDFSSEEMSPKKAPQADEVPGYARPTTSSQQRYRKTPPLTDYLDDTGLSTSTWPWASLPPTQGKEKRDLDVLSPTSTKSRLTKSSVWKESLKPDQRQLEREDLKRLQNKAEYKRNPRFVPPLKSGLTKSQKDKKKRKSEAEKENNTSEPVDIFIASPSPVVFTVYEVGKAYELLLDLKNVSSSSRQLRIVPPTSKYFSVGLGRFPGEHGIVAPGLNCQYPIRFAPDSLADYDDFLKVKTQVDPPMLISIRARRPPPVLSLSPVLDCGHTLVGGKKVVHLTCENRGGDGKFCTMRKSCWPTTTFQRNLENPGSIVAEPFELKPAIFKLNAGDVATLEITFCPTSAKFFQEEIVFICDNCHVKEFSLEGTGQMAGVELESVSGGLSQSEIGEMRDLSAQHLIRFHDQNPGTTTSKALVIKNTTNVALPFRWKLFKPYFRCPVLPGFPVQSLMASSQVLRTREDNGVFYVTPNMGTLPPHQSVEFILEFAPREVGSFHTVGHLILEEIPLHDTADSSSHDVRDVTAVEIEIKAVSKPFDVRVSPPLVVCPGSLKIGTHYRFPLKMCNNSVSEARVSWRNICEPLRKILVEPQSSVLGAGEEMDLELIVMINEPCLIEETILCDLKHVSAPVYLYVKATFEGPEVVFTSPDLNFKLIPFREHHGFEHITIKNISEIPAEWSLRECADCLEVSEDMLVNSAEFTFTPSCGVLGPQESQSVQVLYKVSQAPRRVRTVLQCNVKNGKTSYLSVFGEIQRPLVCLLSCDMYIEKVYLGVPVSREVVLHNQSLLKARFTWEEVLEGDYILTFEPKTGFLEPREERSIKLTFTGHKKGPISGFMTGCEVERMIDTLWLSISADVQGLSVTFETPKTFDLERPDEIREASLEDRELLLDFETVPLASCPRTTLVLTNTSAIKATFSIELDHFKAAKPPTPPEGAPRGKRGRLLGKTPNIADPVSKTFTKAHSDNCRAILRDGRGAVFVPSPASGELLPFGYQVIEITGYSDMWGEYRDLLVCKIDGMDPVYIPVEMEVVGCPLNFQMMKDQAPILRLGTHVSGAPLVKRSLRINNTSPYDIRLDWETYRHVPQDSQLLDLLVFIGEPLPQFKDGQEVVPTVGDHEIYQREDKPFIQVKLREHEGVCADRPFEVTPRQQVISAKSHSAATVSFYPYTENLSGELCTGYATAFMSLDSQILEIPGRVKRAHSVDMKPFRLDMTANMDPALLSLETEQDRGTEFITAASDLLGGETPLINRFVLSNTTETPLNMNFQVTAPFKIVSTEAPPSAKNTRPHTSGNIILKPAKSLELRVGFYLSEELIRKVNELTAEQEQADGALYTVPQDGDRRIILKRDLTVEFSNNTTQLIPLMASIAVPTLRLSKNEVDFGTCLVGQAVEMHVTLFNPSQSASAWIAYKDPRYPSISQQVFVVTPIEGFLEANTSLVARTKTTLKITFTAKHNIEYECVVIVSGKLQEEEQTLVMRGRGSYDQVHERLVNVTTDT</sequence>
<feature type="region of interest" description="Disordered" evidence="1">
    <location>
        <begin position="1081"/>
        <end position="1101"/>
    </location>
</feature>
<evidence type="ECO:0000259" key="2">
    <source>
        <dbReference type="Pfam" id="PF23277"/>
    </source>
</evidence>
<accession>A0ABN8NSX4</accession>
<feature type="compositionally biased region" description="Polar residues" evidence="1">
    <location>
        <begin position="231"/>
        <end position="245"/>
    </location>
</feature>
<comment type="caution">
    <text evidence="3">The sequence shown here is derived from an EMBL/GenBank/DDBJ whole genome shotgun (WGS) entry which is preliminary data.</text>
</comment>
<evidence type="ECO:0000313" key="3">
    <source>
        <dbReference type="EMBL" id="CAH3120993.1"/>
    </source>
</evidence>
<evidence type="ECO:0000313" key="4">
    <source>
        <dbReference type="Proteomes" id="UP001159405"/>
    </source>
</evidence>
<reference evidence="3 4" key="1">
    <citation type="submission" date="2022-05" db="EMBL/GenBank/DDBJ databases">
        <authorList>
            <consortium name="Genoscope - CEA"/>
            <person name="William W."/>
        </authorList>
    </citation>
    <scope>NUCLEOTIDE SEQUENCE [LARGE SCALE GENOMIC DNA]</scope>
</reference>
<dbReference type="Pfam" id="PF23316">
    <property type="entry name" value="Ig_DLEC1_6th"/>
    <property type="match status" value="1"/>
</dbReference>
<feature type="region of interest" description="Disordered" evidence="1">
    <location>
        <begin position="161"/>
        <end position="305"/>
    </location>
</feature>
<dbReference type="Gene3D" id="2.60.40.10">
    <property type="entry name" value="Immunoglobulins"/>
    <property type="match status" value="8"/>
</dbReference>
<dbReference type="EMBL" id="CALNXK010000035">
    <property type="protein sequence ID" value="CAH3120993.1"/>
    <property type="molecule type" value="Genomic_DNA"/>
</dbReference>
<organism evidence="3 4">
    <name type="scientific">Porites lobata</name>
    <dbReference type="NCBI Taxonomy" id="104759"/>
    <lineage>
        <taxon>Eukaryota</taxon>
        <taxon>Metazoa</taxon>
        <taxon>Cnidaria</taxon>
        <taxon>Anthozoa</taxon>
        <taxon>Hexacorallia</taxon>
        <taxon>Scleractinia</taxon>
        <taxon>Fungiina</taxon>
        <taxon>Poritidae</taxon>
        <taxon>Porites</taxon>
    </lineage>
</organism>
<protein>
    <recommendedName>
        <fullName evidence="2">Deleted in lung and esophageal cancer protein 1 Ig-like domain-containing protein</fullName>
    </recommendedName>
</protein>
<dbReference type="PANTHER" id="PTHR46348:SF1">
    <property type="entry name" value="DELETED IN LUNG AND ESOPHAGEAL CANCER PROTEIN 1"/>
    <property type="match status" value="1"/>
</dbReference>
<dbReference type="Proteomes" id="UP001159405">
    <property type="component" value="Unassembled WGS sequence"/>
</dbReference>
<name>A0ABN8NSX4_9CNID</name>